<keyword evidence="1" id="KW-1133">Transmembrane helix</keyword>
<feature type="transmembrane region" description="Helical" evidence="1">
    <location>
        <begin position="21"/>
        <end position="43"/>
    </location>
</feature>
<protein>
    <submittedName>
        <fullName evidence="2">Uncharacterized protein</fullName>
    </submittedName>
</protein>
<name>A0A496PJJ4_9MICC</name>
<dbReference type="Proteomes" id="UP000273119">
    <property type="component" value="Unassembled WGS sequence"/>
</dbReference>
<organism evidence="2 3">
    <name type="scientific">Galactobacter caseinivorans</name>
    <dbReference type="NCBI Taxonomy" id="2676123"/>
    <lineage>
        <taxon>Bacteria</taxon>
        <taxon>Bacillati</taxon>
        <taxon>Actinomycetota</taxon>
        <taxon>Actinomycetes</taxon>
        <taxon>Micrococcales</taxon>
        <taxon>Micrococcaceae</taxon>
        <taxon>Galactobacter</taxon>
    </lineage>
</organism>
<sequence>MYSGNGKNRNHSGEGHFVENVIVFVVLMAILVAGFYATSYAGFADADGQHGMIRAWLPMIAVIGGGVISYGVAMAMGRGTDNHPDRTANEAAAENAIEDEYSQALTESARRH</sequence>
<dbReference type="RefSeq" id="WP_121484697.1">
    <property type="nucleotide sequence ID" value="NZ_QQXL01000003.1"/>
</dbReference>
<evidence type="ECO:0000256" key="1">
    <source>
        <dbReference type="SAM" id="Phobius"/>
    </source>
</evidence>
<dbReference type="AlphaFoldDB" id="A0A496PJJ4"/>
<reference evidence="2 3" key="1">
    <citation type="submission" date="2018-07" db="EMBL/GenBank/DDBJ databases">
        <title>Arthrobacter sp. nov., isolated from raw cow's milk with high bacterial count.</title>
        <authorList>
            <person name="Hahne J."/>
            <person name="Isele D."/>
            <person name="Lipski A."/>
        </authorList>
    </citation>
    <scope>NUCLEOTIDE SEQUENCE [LARGE SCALE GENOMIC DNA]</scope>
    <source>
        <strain evidence="2 3">JZ R-183</strain>
    </source>
</reference>
<evidence type="ECO:0000313" key="3">
    <source>
        <dbReference type="Proteomes" id="UP000273119"/>
    </source>
</evidence>
<accession>A0A496PJJ4</accession>
<evidence type="ECO:0000313" key="2">
    <source>
        <dbReference type="EMBL" id="RKW70673.1"/>
    </source>
</evidence>
<feature type="transmembrane region" description="Helical" evidence="1">
    <location>
        <begin position="55"/>
        <end position="76"/>
    </location>
</feature>
<proteinExistence type="predicted"/>
<keyword evidence="1" id="KW-0472">Membrane</keyword>
<gene>
    <name evidence="2" type="ORF">DWQ67_06050</name>
</gene>
<keyword evidence="1" id="KW-0812">Transmembrane</keyword>
<keyword evidence="3" id="KW-1185">Reference proteome</keyword>
<dbReference type="EMBL" id="QQXL01000003">
    <property type="protein sequence ID" value="RKW70673.1"/>
    <property type="molecule type" value="Genomic_DNA"/>
</dbReference>
<comment type="caution">
    <text evidence="2">The sequence shown here is derived from an EMBL/GenBank/DDBJ whole genome shotgun (WGS) entry which is preliminary data.</text>
</comment>